<dbReference type="EMBL" id="CR382135">
    <property type="protein sequence ID" value="CAG86390.1"/>
    <property type="molecule type" value="Genomic_DNA"/>
</dbReference>
<keyword evidence="1" id="KW-0472">Membrane</keyword>
<name>Q6BU07_DEBHA</name>
<dbReference type="HOGENOM" id="CLU_2320322_0_0_1"/>
<dbReference type="VEuPathDB" id="FungiDB:DEHA2C14498g"/>
<evidence type="ECO:0000256" key="1">
    <source>
        <dbReference type="SAM" id="Phobius"/>
    </source>
</evidence>
<protein>
    <submittedName>
        <fullName evidence="2">DEHA2C14498p</fullName>
    </submittedName>
</protein>
<organism evidence="2 3">
    <name type="scientific">Debaryomyces hansenii (strain ATCC 36239 / CBS 767 / BCRC 21394 / JCM 1990 / NBRC 0083 / IGC 2968)</name>
    <name type="common">Yeast</name>
    <name type="synonym">Torulaspora hansenii</name>
    <dbReference type="NCBI Taxonomy" id="284592"/>
    <lineage>
        <taxon>Eukaryota</taxon>
        <taxon>Fungi</taxon>
        <taxon>Dikarya</taxon>
        <taxon>Ascomycota</taxon>
        <taxon>Saccharomycotina</taxon>
        <taxon>Pichiomycetes</taxon>
        <taxon>Debaryomycetaceae</taxon>
        <taxon>Debaryomyces</taxon>
    </lineage>
</organism>
<keyword evidence="1" id="KW-1133">Transmembrane helix</keyword>
<gene>
    <name evidence="2" type="ordered locus">DEHA2C14498g</name>
</gene>
<dbReference type="RefSeq" id="XP_458312.1">
    <property type="nucleotide sequence ID" value="XM_458312.1"/>
</dbReference>
<dbReference type="KEGG" id="dha:DEHA2C14498g"/>
<keyword evidence="3" id="KW-1185">Reference proteome</keyword>
<feature type="transmembrane region" description="Helical" evidence="1">
    <location>
        <begin position="7"/>
        <end position="29"/>
    </location>
</feature>
<dbReference type="Proteomes" id="UP000000599">
    <property type="component" value="Chromosome C"/>
</dbReference>
<dbReference type="InParanoid" id="Q6BU07"/>
<dbReference type="GeneID" id="2900311"/>
<proteinExistence type="predicted"/>
<keyword evidence="1" id="KW-0812">Transmembrane</keyword>
<accession>Q6BU07</accession>
<evidence type="ECO:0000313" key="3">
    <source>
        <dbReference type="Proteomes" id="UP000000599"/>
    </source>
</evidence>
<evidence type="ECO:0000313" key="2">
    <source>
        <dbReference type="EMBL" id="CAG86390.1"/>
    </source>
</evidence>
<reference evidence="2 3" key="1">
    <citation type="journal article" date="2004" name="Nature">
        <title>Genome evolution in yeasts.</title>
        <authorList>
            <consortium name="Genolevures"/>
            <person name="Dujon B."/>
            <person name="Sherman D."/>
            <person name="Fischer G."/>
            <person name="Durrens P."/>
            <person name="Casaregola S."/>
            <person name="Lafontaine I."/>
            <person name="de Montigny J."/>
            <person name="Marck C."/>
            <person name="Neuveglise C."/>
            <person name="Talla E."/>
            <person name="Goffard N."/>
            <person name="Frangeul L."/>
            <person name="Aigle M."/>
            <person name="Anthouard V."/>
            <person name="Babour A."/>
            <person name="Barbe V."/>
            <person name="Barnay S."/>
            <person name="Blanchin S."/>
            <person name="Beckerich J.M."/>
            <person name="Beyne E."/>
            <person name="Bleykasten C."/>
            <person name="Boisrame A."/>
            <person name="Boyer J."/>
            <person name="Cattolico L."/>
            <person name="Confanioleri F."/>
            <person name="de Daruvar A."/>
            <person name="Despons L."/>
            <person name="Fabre E."/>
            <person name="Fairhead C."/>
            <person name="Ferry-Dumazet H."/>
            <person name="Groppi A."/>
            <person name="Hantraye F."/>
            <person name="Hennequin C."/>
            <person name="Jauniaux N."/>
            <person name="Joyet P."/>
            <person name="Kachouri R."/>
            <person name="Kerrest A."/>
            <person name="Koszul R."/>
            <person name="Lemaire M."/>
            <person name="Lesur I."/>
            <person name="Ma L."/>
            <person name="Muller H."/>
            <person name="Nicaud J.M."/>
            <person name="Nikolski M."/>
            <person name="Oztas S."/>
            <person name="Ozier-Kalogeropoulos O."/>
            <person name="Pellenz S."/>
            <person name="Potier S."/>
            <person name="Richard G.F."/>
            <person name="Straub M.L."/>
            <person name="Suleau A."/>
            <person name="Swennene D."/>
            <person name="Tekaia F."/>
            <person name="Wesolowski-Louvel M."/>
            <person name="Westhof E."/>
            <person name="Wirth B."/>
            <person name="Zeniou-Meyer M."/>
            <person name="Zivanovic I."/>
            <person name="Bolotin-Fukuhara M."/>
            <person name="Thierry A."/>
            <person name="Bouchier C."/>
            <person name="Caudron B."/>
            <person name="Scarpelli C."/>
            <person name="Gaillardin C."/>
            <person name="Weissenbach J."/>
            <person name="Wincker P."/>
            <person name="Souciet J.L."/>
        </authorList>
    </citation>
    <scope>NUCLEOTIDE SEQUENCE [LARGE SCALE GENOMIC DNA]</scope>
    <source>
        <strain evidence="3">ATCC 36239 / CBS 767 / BCRC 21394 / JCM 1990 / NBRC 0083 / IGC 2968</strain>
    </source>
</reference>
<sequence>MKLSKHFIIQILGLIIVGSIWTATIYGIYRTAHRYGSDGGGVAILHEPEASSIQTRGTDNGLVKRASWQEASIDGAVSTFSYLMNGANQYMPRHVLTLY</sequence>
<dbReference type="AlphaFoldDB" id="Q6BU07"/>